<comment type="caution">
    <text evidence="12">The sequence shown here is derived from an EMBL/GenBank/DDBJ whole genome shotgun (WGS) entry which is preliminary data.</text>
</comment>
<dbReference type="FunFam" id="3.30.420.60:FF:000004">
    <property type="entry name" value="Protein DOM34 homolog"/>
    <property type="match status" value="1"/>
</dbReference>
<dbReference type="Pfam" id="PF26356">
    <property type="entry name" value="Pelota_N"/>
    <property type="match status" value="1"/>
</dbReference>
<comment type="subcellular location">
    <subcellularLocation>
        <location evidence="2">Cytoplasm</location>
    </subcellularLocation>
</comment>
<comment type="similarity">
    <text evidence="3">Belongs to the eukaryotic release factor 1 family. Pelota subfamily.</text>
</comment>
<dbReference type="GO" id="GO:0032790">
    <property type="term" value="P:ribosome disassembly"/>
    <property type="evidence" value="ECO:0007669"/>
    <property type="project" value="TreeGrafter"/>
</dbReference>
<dbReference type="NCBIfam" id="TIGR00111">
    <property type="entry name" value="pelota"/>
    <property type="match status" value="1"/>
</dbReference>
<dbReference type="Pfam" id="PF03465">
    <property type="entry name" value="eRF1_3"/>
    <property type="match status" value="1"/>
</dbReference>
<dbReference type="Gene3D" id="3.30.1330.30">
    <property type="match status" value="1"/>
</dbReference>
<feature type="compositionally biased region" description="Basic and acidic residues" evidence="10">
    <location>
        <begin position="510"/>
        <end position="522"/>
    </location>
</feature>
<evidence type="ECO:0000256" key="5">
    <source>
        <dbReference type="ARBA" id="ARBA00022618"/>
    </source>
</evidence>
<dbReference type="GO" id="GO:0006412">
    <property type="term" value="P:translation"/>
    <property type="evidence" value="ECO:0007669"/>
    <property type="project" value="UniProtKB-ARBA"/>
</dbReference>
<dbReference type="InterPro" id="IPR004405">
    <property type="entry name" value="TF_pelota"/>
</dbReference>
<evidence type="ECO:0000256" key="2">
    <source>
        <dbReference type="ARBA" id="ARBA00004496"/>
    </source>
</evidence>
<dbReference type="SUPFAM" id="SSF53137">
    <property type="entry name" value="Translational machinery components"/>
    <property type="match status" value="1"/>
</dbReference>
<dbReference type="InterPro" id="IPR005140">
    <property type="entry name" value="eRF1_Pelota-like_N"/>
</dbReference>
<dbReference type="FunFam" id="2.30.30.870:FF:000001">
    <property type="entry name" value="Protein pelota homolog"/>
    <property type="match status" value="1"/>
</dbReference>
<keyword evidence="6" id="KW-0479">Metal-binding</keyword>
<evidence type="ECO:0000256" key="10">
    <source>
        <dbReference type="SAM" id="MobiDB-lite"/>
    </source>
</evidence>
<dbReference type="GO" id="GO:0046872">
    <property type="term" value="F:metal ion binding"/>
    <property type="evidence" value="ECO:0007669"/>
    <property type="project" value="UniProtKB-KW"/>
</dbReference>
<evidence type="ECO:0000256" key="7">
    <source>
        <dbReference type="ARBA" id="ARBA00022776"/>
    </source>
</evidence>
<feature type="domain" description="eRF1/Pelota-like N-terminal" evidence="11">
    <location>
        <begin position="118"/>
        <end position="249"/>
    </location>
</feature>
<feature type="compositionally biased region" description="Acidic residues" evidence="10">
    <location>
        <begin position="496"/>
        <end position="509"/>
    </location>
</feature>
<proteinExistence type="inferred from homology"/>
<dbReference type="AlphaFoldDB" id="A0A3M2S1X1"/>
<accession>A0A3M2S1X1</accession>
<dbReference type="GO" id="GO:0070651">
    <property type="term" value="P:nonfunctional rRNA decay"/>
    <property type="evidence" value="ECO:0007669"/>
    <property type="project" value="TreeGrafter"/>
</dbReference>
<organism evidence="12 13">
    <name type="scientific">Fusarium kuroshium</name>
    <dbReference type="NCBI Taxonomy" id="2010991"/>
    <lineage>
        <taxon>Eukaryota</taxon>
        <taxon>Fungi</taxon>
        <taxon>Dikarya</taxon>
        <taxon>Ascomycota</taxon>
        <taxon>Pezizomycotina</taxon>
        <taxon>Sordariomycetes</taxon>
        <taxon>Hypocreomycetidae</taxon>
        <taxon>Hypocreales</taxon>
        <taxon>Nectriaceae</taxon>
        <taxon>Fusarium</taxon>
        <taxon>Fusarium solani species complex</taxon>
    </lineage>
</organism>
<dbReference type="GO" id="GO:1990533">
    <property type="term" value="C:Dom34-Hbs1 complex"/>
    <property type="evidence" value="ECO:0007669"/>
    <property type="project" value="UniProtKB-ARBA"/>
</dbReference>
<gene>
    <name evidence="12" type="ORF">CDV36_009046</name>
</gene>
<dbReference type="Gene3D" id="2.30.30.870">
    <property type="entry name" value="Pelota, domain A"/>
    <property type="match status" value="1"/>
</dbReference>
<dbReference type="Gene3D" id="3.30.420.60">
    <property type="entry name" value="eRF1 domain 2"/>
    <property type="match status" value="1"/>
</dbReference>
<evidence type="ECO:0000313" key="13">
    <source>
        <dbReference type="Proteomes" id="UP000277212"/>
    </source>
</evidence>
<dbReference type="GO" id="GO:0051301">
    <property type="term" value="P:cell division"/>
    <property type="evidence" value="ECO:0007669"/>
    <property type="project" value="UniProtKB-KW"/>
</dbReference>
<keyword evidence="13" id="KW-1185">Reference proteome</keyword>
<dbReference type="Proteomes" id="UP000277212">
    <property type="component" value="Unassembled WGS sequence"/>
</dbReference>
<dbReference type="GO" id="GO:0070966">
    <property type="term" value="P:nuclear-transcribed mRNA catabolic process, no-go decay"/>
    <property type="evidence" value="ECO:0007669"/>
    <property type="project" value="InterPro"/>
</dbReference>
<feature type="region of interest" description="Disordered" evidence="10">
    <location>
        <begin position="496"/>
        <end position="522"/>
    </location>
</feature>
<protein>
    <recommendedName>
        <fullName evidence="11">eRF1/Pelota-like N-terminal domain-containing protein</fullName>
    </recommendedName>
</protein>
<comment type="cofactor">
    <cofactor evidence="1">
        <name>a divalent metal cation</name>
        <dbReference type="ChEBI" id="CHEBI:60240"/>
    </cofactor>
</comment>
<dbReference type="InterPro" id="IPR005142">
    <property type="entry name" value="eRF1_3"/>
</dbReference>
<dbReference type="InterPro" id="IPR005141">
    <property type="entry name" value="eRF1_2"/>
</dbReference>
<evidence type="ECO:0000259" key="11">
    <source>
        <dbReference type="SMART" id="SM01194"/>
    </source>
</evidence>
<evidence type="ECO:0000256" key="3">
    <source>
        <dbReference type="ARBA" id="ARBA00009504"/>
    </source>
</evidence>
<evidence type="ECO:0000313" key="12">
    <source>
        <dbReference type="EMBL" id="RMJ11322.1"/>
    </source>
</evidence>
<dbReference type="GO" id="GO:0071025">
    <property type="term" value="P:RNA surveillance"/>
    <property type="evidence" value="ECO:0007669"/>
    <property type="project" value="InterPro"/>
</dbReference>
<evidence type="ECO:0000256" key="4">
    <source>
        <dbReference type="ARBA" id="ARBA00022490"/>
    </source>
</evidence>
<name>A0A3M2S1X1_9HYPO</name>
<reference evidence="12 13" key="1">
    <citation type="submission" date="2017-06" db="EMBL/GenBank/DDBJ databases">
        <title>Comparative genomic analysis of Ambrosia Fusariam Clade fungi.</title>
        <authorList>
            <person name="Stajich J.E."/>
            <person name="Carrillo J."/>
            <person name="Kijimoto T."/>
            <person name="Eskalen A."/>
            <person name="O'Donnell K."/>
            <person name="Kasson M."/>
        </authorList>
    </citation>
    <scope>NUCLEOTIDE SEQUENCE [LARGE SCALE GENOMIC DNA]</scope>
    <source>
        <strain evidence="12">UCR3666</strain>
    </source>
</reference>
<dbReference type="SUPFAM" id="SSF159065">
    <property type="entry name" value="Dom34/Pelota N-terminal domain-like"/>
    <property type="match status" value="1"/>
</dbReference>
<dbReference type="STRING" id="2010991.A0A3M2S1X1"/>
<feature type="region of interest" description="Disordered" evidence="10">
    <location>
        <begin position="81"/>
        <end position="108"/>
    </location>
</feature>
<evidence type="ECO:0000256" key="9">
    <source>
        <dbReference type="ARBA" id="ARBA00023306"/>
    </source>
</evidence>
<dbReference type="FunFam" id="3.30.1330.30:FF:000008">
    <property type="entry name" value="Protein pelota homolog"/>
    <property type="match status" value="1"/>
</dbReference>
<dbReference type="GO" id="GO:0005737">
    <property type="term" value="C:cytoplasm"/>
    <property type="evidence" value="ECO:0007669"/>
    <property type="project" value="UniProtKB-SubCell"/>
</dbReference>
<dbReference type="PANTHER" id="PTHR10853:SF0">
    <property type="entry name" value="PROTEIN PELOTA HOMOLOG"/>
    <property type="match status" value="1"/>
</dbReference>
<evidence type="ECO:0000256" key="1">
    <source>
        <dbReference type="ARBA" id="ARBA00001968"/>
    </source>
</evidence>
<keyword evidence="9" id="KW-0131">Cell cycle</keyword>
<dbReference type="InterPro" id="IPR042226">
    <property type="entry name" value="eFR1_2_sf"/>
</dbReference>
<keyword evidence="4" id="KW-0963">Cytoplasm</keyword>
<dbReference type="SUPFAM" id="SSF55315">
    <property type="entry name" value="L30e-like"/>
    <property type="match status" value="1"/>
</dbReference>
<dbReference type="Pfam" id="PF03464">
    <property type="entry name" value="eRF1_2"/>
    <property type="match status" value="1"/>
</dbReference>
<sequence length="522" mass="57472">MGSPIGLIKLATERSVRSAIVNYRYRFNPGPSPKVSHLGTQIDPFVNPACRVVRAQPSLVLATQLNGYTPHAVVRSLLKSRTVGGRSSQSPPRSEAWDPVSGFQSSHKNSIPYHTIKMKLVSRKVPKNLEEETVSLLPEDPEDMWHAYNLILPGDIIHAHAIRKVVTTSNTGSTASERVHTELAIKVKSTFFDPVISSLRVSGTVTAENPHVTLGSHHTLDLEVNRPFTIIKPDGWDSIAKATLQETLSDDKDGAVAAVVMQEGLANICLITQFRTVLKVRVESVIPKKRDLASDQDAGMRRFYEKTLSTLLRTMDFTQSRPLLLASPGFVAGDFKQYIANQGRDKADKVLTAVAKQATVVHANSGHVHSLNEVLKSPEVLAKMKDMKFARETQYVDQFFDMLKLDDGRAWYGTSAVAKAVNDGAVGPGGGVLLVNNSLFRSEDLATRKKYVAMVEKVRSDGGEARILSSDHESGQRLTMLGDIAAILNYPMLDLDDDEDADEHDDDEHDKDTKEEMLDSVI</sequence>
<dbReference type="EMBL" id="NKUJ01000171">
    <property type="protein sequence ID" value="RMJ11322.1"/>
    <property type="molecule type" value="Genomic_DNA"/>
</dbReference>
<dbReference type="GO" id="GO:0051321">
    <property type="term" value="P:meiotic cell cycle"/>
    <property type="evidence" value="ECO:0007669"/>
    <property type="project" value="UniProtKB-KW"/>
</dbReference>
<dbReference type="InterPro" id="IPR058547">
    <property type="entry name" value="Pelota_N"/>
</dbReference>
<evidence type="ECO:0000256" key="8">
    <source>
        <dbReference type="ARBA" id="ARBA00023254"/>
    </source>
</evidence>
<evidence type="ECO:0000256" key="6">
    <source>
        <dbReference type="ARBA" id="ARBA00022723"/>
    </source>
</evidence>
<dbReference type="GO" id="GO:0070481">
    <property type="term" value="P:nuclear-transcribed mRNA catabolic process, non-stop decay"/>
    <property type="evidence" value="ECO:0007669"/>
    <property type="project" value="InterPro"/>
</dbReference>
<keyword evidence="7" id="KW-0498">Mitosis</keyword>
<dbReference type="OrthoDB" id="10249111at2759"/>
<dbReference type="InterPro" id="IPR038069">
    <property type="entry name" value="Pelota/DOM34_N"/>
</dbReference>
<dbReference type="InterPro" id="IPR029064">
    <property type="entry name" value="Ribosomal_eL30-like_sf"/>
</dbReference>
<keyword evidence="8" id="KW-0469">Meiosis</keyword>
<dbReference type="PANTHER" id="PTHR10853">
    <property type="entry name" value="PELOTA"/>
    <property type="match status" value="1"/>
</dbReference>
<keyword evidence="5" id="KW-0132">Cell division</keyword>
<dbReference type="SMART" id="SM01194">
    <property type="entry name" value="eRF1_1"/>
    <property type="match status" value="1"/>
</dbReference>